<evidence type="ECO:0000313" key="3">
    <source>
        <dbReference type="EMBL" id="TDD76718.1"/>
    </source>
</evidence>
<dbReference type="Gene3D" id="3.40.630.30">
    <property type="match status" value="1"/>
</dbReference>
<protein>
    <submittedName>
        <fullName evidence="3">GNAT family N-acetyltransferase</fullName>
    </submittedName>
</protein>
<dbReference type="AlphaFoldDB" id="A0A4R5ATT8"/>
<organism evidence="3 4">
    <name type="scientific">Actinomadura rubrisoli</name>
    <dbReference type="NCBI Taxonomy" id="2530368"/>
    <lineage>
        <taxon>Bacteria</taxon>
        <taxon>Bacillati</taxon>
        <taxon>Actinomycetota</taxon>
        <taxon>Actinomycetes</taxon>
        <taxon>Streptosporangiales</taxon>
        <taxon>Thermomonosporaceae</taxon>
        <taxon>Actinomadura</taxon>
    </lineage>
</organism>
<feature type="region of interest" description="Disordered" evidence="1">
    <location>
        <begin position="176"/>
        <end position="196"/>
    </location>
</feature>
<dbReference type="OrthoDB" id="4095657at2"/>
<dbReference type="InterPro" id="IPR000182">
    <property type="entry name" value="GNAT_dom"/>
</dbReference>
<accession>A0A4R5ATT8</accession>
<dbReference type="GO" id="GO:0016747">
    <property type="term" value="F:acyltransferase activity, transferring groups other than amino-acyl groups"/>
    <property type="evidence" value="ECO:0007669"/>
    <property type="project" value="InterPro"/>
</dbReference>
<proteinExistence type="predicted"/>
<evidence type="ECO:0000256" key="1">
    <source>
        <dbReference type="SAM" id="MobiDB-lite"/>
    </source>
</evidence>
<keyword evidence="3" id="KW-0808">Transferase</keyword>
<evidence type="ECO:0000313" key="4">
    <source>
        <dbReference type="Proteomes" id="UP000294513"/>
    </source>
</evidence>
<dbReference type="CDD" id="cd04301">
    <property type="entry name" value="NAT_SF"/>
    <property type="match status" value="1"/>
</dbReference>
<keyword evidence="4" id="KW-1185">Reference proteome</keyword>
<comment type="caution">
    <text evidence="3">The sequence shown here is derived from an EMBL/GenBank/DDBJ whole genome shotgun (WGS) entry which is preliminary data.</text>
</comment>
<evidence type="ECO:0000259" key="2">
    <source>
        <dbReference type="PROSITE" id="PS51186"/>
    </source>
</evidence>
<dbReference type="RefSeq" id="WP_131899269.1">
    <property type="nucleotide sequence ID" value="NZ_SMKU01000206.1"/>
</dbReference>
<sequence>MGPSLQLRPALPGDLRTLTALIDDAADWLRTKGTTQWNRPWPSREERDRRIYESLVDGESWILWDGAVAVATVSLTPEPDEGLWTDLECTEPAVYLHRLVVHRRYAGLWIGAQLLDWAAQRARREHNARWIRIDVWSDNHALHRYYLDRGFEWVRRSTAIPGYPAGALFQRDTRLVRPGPRTRHGSTAGRGTARDRLRSEPSWIELDMPARSNVS</sequence>
<gene>
    <name evidence="3" type="ORF">E1298_30285</name>
</gene>
<dbReference type="EMBL" id="SMKU01000206">
    <property type="protein sequence ID" value="TDD76718.1"/>
    <property type="molecule type" value="Genomic_DNA"/>
</dbReference>
<reference evidence="3 4" key="1">
    <citation type="submission" date="2019-03" db="EMBL/GenBank/DDBJ databases">
        <title>Draft genome sequences of novel Actinobacteria.</title>
        <authorList>
            <person name="Sahin N."/>
            <person name="Ay H."/>
            <person name="Saygin H."/>
        </authorList>
    </citation>
    <scope>NUCLEOTIDE SEQUENCE [LARGE SCALE GENOMIC DNA]</scope>
    <source>
        <strain evidence="3 4">H3C3</strain>
    </source>
</reference>
<dbReference type="SUPFAM" id="SSF55729">
    <property type="entry name" value="Acyl-CoA N-acyltransferases (Nat)"/>
    <property type="match status" value="1"/>
</dbReference>
<dbReference type="PROSITE" id="PS51186">
    <property type="entry name" value="GNAT"/>
    <property type="match status" value="1"/>
</dbReference>
<dbReference type="InterPro" id="IPR016181">
    <property type="entry name" value="Acyl_CoA_acyltransferase"/>
</dbReference>
<feature type="domain" description="N-acetyltransferase" evidence="2">
    <location>
        <begin position="5"/>
        <end position="180"/>
    </location>
</feature>
<name>A0A4R5ATT8_9ACTN</name>
<dbReference type="Pfam" id="PF00583">
    <property type="entry name" value="Acetyltransf_1"/>
    <property type="match status" value="1"/>
</dbReference>
<dbReference type="Proteomes" id="UP000294513">
    <property type="component" value="Unassembled WGS sequence"/>
</dbReference>